<dbReference type="Proteomes" id="UP001144805">
    <property type="component" value="Unassembled WGS sequence"/>
</dbReference>
<dbReference type="InterPro" id="IPR009337">
    <property type="entry name" value="DUF995"/>
</dbReference>
<protein>
    <submittedName>
        <fullName evidence="2">DUF995 domain-containing protein</fullName>
    </submittedName>
</protein>
<evidence type="ECO:0000313" key="3">
    <source>
        <dbReference type="Proteomes" id="UP001144805"/>
    </source>
</evidence>
<dbReference type="AlphaFoldDB" id="A0A9X3ILC4"/>
<keyword evidence="3" id="KW-1185">Reference proteome</keyword>
<name>A0A9X3ILC4_9HYPH</name>
<feature type="chain" id="PRO_5040771346" evidence="1">
    <location>
        <begin position="24"/>
        <end position="169"/>
    </location>
</feature>
<dbReference type="EMBL" id="JAPKNK010000005">
    <property type="protein sequence ID" value="MCX5570378.1"/>
    <property type="molecule type" value="Genomic_DNA"/>
</dbReference>
<accession>A0A9X3ILC4</accession>
<comment type="caution">
    <text evidence="2">The sequence shown here is derived from an EMBL/GenBank/DDBJ whole genome shotgun (WGS) entry which is preliminary data.</text>
</comment>
<organism evidence="2 3">
    <name type="scientific">Kaistia nematophila</name>
    <dbReference type="NCBI Taxonomy" id="2994654"/>
    <lineage>
        <taxon>Bacteria</taxon>
        <taxon>Pseudomonadati</taxon>
        <taxon>Pseudomonadota</taxon>
        <taxon>Alphaproteobacteria</taxon>
        <taxon>Hyphomicrobiales</taxon>
        <taxon>Kaistiaceae</taxon>
        <taxon>Kaistia</taxon>
    </lineage>
</organism>
<dbReference type="Pfam" id="PF06191">
    <property type="entry name" value="DUF995"/>
    <property type="match status" value="1"/>
</dbReference>
<gene>
    <name evidence="2" type="ORF">OSH07_14315</name>
</gene>
<evidence type="ECO:0000256" key="1">
    <source>
        <dbReference type="SAM" id="SignalP"/>
    </source>
</evidence>
<keyword evidence="1" id="KW-0732">Signal</keyword>
<reference evidence="2" key="1">
    <citation type="submission" date="2022-11" db="EMBL/GenBank/DDBJ databases">
        <title>Biodiversity and phylogenetic relationships of bacteria.</title>
        <authorList>
            <person name="Machado R.A.R."/>
            <person name="Bhat A."/>
            <person name="Loulou A."/>
            <person name="Kallel S."/>
        </authorList>
    </citation>
    <scope>NUCLEOTIDE SEQUENCE</scope>
    <source>
        <strain evidence="2">K-TC2</strain>
    </source>
</reference>
<evidence type="ECO:0000313" key="2">
    <source>
        <dbReference type="EMBL" id="MCX5570378.1"/>
    </source>
</evidence>
<sequence length="169" mass="18533">MSLIRLSVVSVALSALFVMGADAAPQSASAAATAKLAAAATPMTAAALDALYTGKTWSWKDGAGYFGDGHRFSGWIQRGALWYYGRGKWQTTNTGKLCMQAVWYYRTGYGNNPSCILHREKDGVIYQKPALGGEWYVFKHNPARPDDEIRKLVPGDHVAKNMARLEAMR</sequence>
<dbReference type="RefSeq" id="WP_266339340.1">
    <property type="nucleotide sequence ID" value="NZ_JAPKNK010000005.1"/>
</dbReference>
<feature type="signal peptide" evidence="1">
    <location>
        <begin position="1"/>
        <end position="23"/>
    </location>
</feature>
<proteinExistence type="predicted"/>